<accession>A4S0L8</accession>
<dbReference type="GO" id="GO:0015934">
    <property type="term" value="C:large ribosomal subunit"/>
    <property type="evidence" value="ECO:0007669"/>
    <property type="project" value="InterPro"/>
</dbReference>
<evidence type="ECO:0000259" key="5">
    <source>
        <dbReference type="Pfam" id="PF00327"/>
    </source>
</evidence>
<dbReference type="KEGG" id="olu:OSTLU_32791"/>
<dbReference type="OMA" id="QKEANHR"/>
<dbReference type="SUPFAM" id="SSF55129">
    <property type="entry name" value="Ribosomal protein L30p/L7e"/>
    <property type="match status" value="1"/>
</dbReference>
<dbReference type="EMBL" id="CP000587">
    <property type="protein sequence ID" value="ABO97055.1"/>
    <property type="molecule type" value="Genomic_DNA"/>
</dbReference>
<dbReference type="Gene3D" id="3.30.1390.20">
    <property type="entry name" value="Ribosomal protein L30, ferredoxin-like fold domain"/>
    <property type="match status" value="1"/>
</dbReference>
<gene>
    <name evidence="6" type="ORF">OSTLU_32791</name>
</gene>
<keyword evidence="2" id="KW-0689">Ribosomal protein</keyword>
<dbReference type="InterPro" id="IPR005996">
    <property type="entry name" value="Ribosomal_uL30_bac-type"/>
</dbReference>
<dbReference type="HOGENOM" id="CLU_2546702_0_0_1"/>
<dbReference type="GO" id="GO:0006412">
    <property type="term" value="P:translation"/>
    <property type="evidence" value="ECO:0007669"/>
    <property type="project" value="InterPro"/>
</dbReference>
<dbReference type="InterPro" id="IPR016082">
    <property type="entry name" value="Ribosomal_uL30_ferredoxin-like"/>
</dbReference>
<evidence type="ECO:0000313" key="7">
    <source>
        <dbReference type="Proteomes" id="UP000001568"/>
    </source>
</evidence>
<evidence type="ECO:0000313" key="6">
    <source>
        <dbReference type="EMBL" id="ABO97055.1"/>
    </source>
</evidence>
<dbReference type="Pfam" id="PF00327">
    <property type="entry name" value="Ribosomal_L30"/>
    <property type="match status" value="1"/>
</dbReference>
<keyword evidence="3" id="KW-0687">Ribonucleoprotein</keyword>
<organism evidence="6 7">
    <name type="scientific">Ostreococcus lucimarinus (strain CCE9901)</name>
    <dbReference type="NCBI Taxonomy" id="436017"/>
    <lineage>
        <taxon>Eukaryota</taxon>
        <taxon>Viridiplantae</taxon>
        <taxon>Chlorophyta</taxon>
        <taxon>Mamiellophyceae</taxon>
        <taxon>Mamiellales</taxon>
        <taxon>Bathycoccaceae</taxon>
        <taxon>Ostreococcus</taxon>
    </lineage>
</organism>
<dbReference type="Proteomes" id="UP000001568">
    <property type="component" value="Chromosome 7"/>
</dbReference>
<sequence>MSHLLVTLRRGTAGKPKTILQTLSALGLRKTRDARIVPNDAGARGKLNQVKHLVSVETLEDAERRVEALAKKRALRTPIVSEH</sequence>
<protein>
    <recommendedName>
        <fullName evidence="4">Large ribosomal subunit protein uL30m</fullName>
    </recommendedName>
</protein>
<dbReference type="PANTHER" id="PTHR15892">
    <property type="entry name" value="MITOCHONDRIAL RIBOSOMAL PROTEIN L30"/>
    <property type="match status" value="1"/>
</dbReference>
<dbReference type="AlphaFoldDB" id="A4S0L8"/>
<proteinExistence type="inferred from homology"/>
<dbReference type="PANTHER" id="PTHR15892:SF2">
    <property type="entry name" value="LARGE RIBOSOMAL SUBUNIT PROTEIN UL30M"/>
    <property type="match status" value="1"/>
</dbReference>
<name>A4S0L8_OSTLU</name>
<dbReference type="NCBIfam" id="TIGR01308">
    <property type="entry name" value="rpmD_bact"/>
    <property type="match status" value="1"/>
</dbReference>
<dbReference type="STRING" id="436017.A4S0L8"/>
<evidence type="ECO:0000256" key="2">
    <source>
        <dbReference type="ARBA" id="ARBA00022980"/>
    </source>
</evidence>
<feature type="domain" description="Large ribosomal subunit protein uL30-like ferredoxin-like fold" evidence="5">
    <location>
        <begin position="4"/>
        <end position="54"/>
    </location>
</feature>
<evidence type="ECO:0000256" key="3">
    <source>
        <dbReference type="ARBA" id="ARBA00023274"/>
    </source>
</evidence>
<dbReference type="GeneID" id="5002787"/>
<dbReference type="OrthoDB" id="509901at2759"/>
<comment type="similarity">
    <text evidence="1">Belongs to the universal ribosomal protein uL30 family.</text>
</comment>
<dbReference type="Gramene" id="ABO97055">
    <property type="protein sequence ID" value="ABO97055"/>
    <property type="gene ID" value="OSTLU_32791"/>
</dbReference>
<dbReference type="InterPro" id="IPR036919">
    <property type="entry name" value="Ribo_uL30_ferredoxin-like_sf"/>
</dbReference>
<reference evidence="6 7" key="1">
    <citation type="journal article" date="2007" name="Proc. Natl. Acad. Sci. U.S.A.">
        <title>The tiny eukaryote Ostreococcus provides genomic insights into the paradox of plankton speciation.</title>
        <authorList>
            <person name="Palenik B."/>
            <person name="Grimwood J."/>
            <person name="Aerts A."/>
            <person name="Rouze P."/>
            <person name="Salamov A."/>
            <person name="Putnam N."/>
            <person name="Dupont C."/>
            <person name="Jorgensen R."/>
            <person name="Derelle E."/>
            <person name="Rombauts S."/>
            <person name="Zhou K."/>
            <person name="Otillar R."/>
            <person name="Merchant S.S."/>
            <person name="Podell S."/>
            <person name="Gaasterland T."/>
            <person name="Napoli C."/>
            <person name="Gendler K."/>
            <person name="Manuell A."/>
            <person name="Tai V."/>
            <person name="Vallon O."/>
            <person name="Piganeau G."/>
            <person name="Jancek S."/>
            <person name="Heijde M."/>
            <person name="Jabbari K."/>
            <person name="Bowler C."/>
            <person name="Lohr M."/>
            <person name="Robbens S."/>
            <person name="Werner G."/>
            <person name="Dubchak I."/>
            <person name="Pazour G.J."/>
            <person name="Ren Q."/>
            <person name="Paulsen I."/>
            <person name="Delwiche C."/>
            <person name="Schmutz J."/>
            <person name="Rokhsar D."/>
            <person name="Van de Peer Y."/>
            <person name="Moreau H."/>
            <person name="Grigoriev I.V."/>
        </authorList>
    </citation>
    <scope>NUCLEOTIDE SEQUENCE [LARGE SCALE GENOMIC DNA]</scope>
    <source>
        <strain evidence="6 7">CCE9901</strain>
    </source>
</reference>
<dbReference type="CDD" id="cd01658">
    <property type="entry name" value="Ribosomal_L30"/>
    <property type="match status" value="1"/>
</dbReference>
<dbReference type="RefSeq" id="XP_001418762.1">
    <property type="nucleotide sequence ID" value="XM_001418725.1"/>
</dbReference>
<evidence type="ECO:0000256" key="1">
    <source>
        <dbReference type="ARBA" id="ARBA00007594"/>
    </source>
</evidence>
<dbReference type="GO" id="GO:0003735">
    <property type="term" value="F:structural constituent of ribosome"/>
    <property type="evidence" value="ECO:0007669"/>
    <property type="project" value="InterPro"/>
</dbReference>
<evidence type="ECO:0000256" key="4">
    <source>
        <dbReference type="ARBA" id="ARBA00035281"/>
    </source>
</evidence>
<keyword evidence="7" id="KW-1185">Reference proteome</keyword>